<dbReference type="InterPro" id="IPR013088">
    <property type="entry name" value="Znf_NHR/GATA"/>
</dbReference>
<evidence type="ECO:0000256" key="2">
    <source>
        <dbReference type="ARBA" id="ARBA00022723"/>
    </source>
</evidence>
<keyword evidence="2" id="KW-0479">Metal-binding</keyword>
<dbReference type="PROSITE" id="PS51843">
    <property type="entry name" value="NR_LBD"/>
    <property type="match status" value="1"/>
</dbReference>
<sequence>MHPMINGATLSATDICLVCGSLAKGLHFQVNSCRACAAFYRRSVKSKLVYRCQRGTGRCDLSIRIKGKPMCRYCRMKKCADIGMRIDADMGHESTSSPPESETVADEVPEEYVLKGGVVQVEGKRIIYDVKPLIHLIKEAVIKNNVQPIKGLSGVTLSPLQRMVHEVSKFIAQRTPKACDVQVVSEMRAESCIHFQEQYLLKLAHLVTSCEYFVRLEDDQKFPLFRHFWGSFQQIERAYQTLTAFGYETNDFRMIIGDKQAIDMDNTKFILGEADSDEIKKLFTPLRHRVFGCLMNPLRSLKPSIFEIAYMAINFLWTCFELNNIKLSTTVIAEEVLERSANELHNYYVYEMKLPNYAARHAVLMRLISVIESIIRSKKDVMILMRLFNILEDDFFDSELVD</sequence>
<evidence type="ECO:0000259" key="10">
    <source>
        <dbReference type="PROSITE" id="PS51030"/>
    </source>
</evidence>
<dbReference type="GO" id="GO:0003700">
    <property type="term" value="F:DNA-binding transcription factor activity"/>
    <property type="evidence" value="ECO:0007669"/>
    <property type="project" value="InterPro"/>
</dbReference>
<dbReference type="Proteomes" id="UP000492821">
    <property type="component" value="Unassembled WGS sequence"/>
</dbReference>
<evidence type="ECO:0000256" key="6">
    <source>
        <dbReference type="ARBA" id="ARBA00023125"/>
    </source>
</evidence>
<evidence type="ECO:0000256" key="7">
    <source>
        <dbReference type="ARBA" id="ARBA00023163"/>
    </source>
</evidence>
<dbReference type="WBParaSite" id="Pan_g7916.t1">
    <property type="protein sequence ID" value="Pan_g7916.t1"/>
    <property type="gene ID" value="Pan_g7916"/>
</dbReference>
<keyword evidence="9" id="KW-0539">Nucleus</keyword>
<evidence type="ECO:0000256" key="8">
    <source>
        <dbReference type="ARBA" id="ARBA00023170"/>
    </source>
</evidence>
<keyword evidence="3" id="KW-0863">Zinc-finger</keyword>
<dbReference type="Pfam" id="PF00105">
    <property type="entry name" value="zf-C4"/>
    <property type="match status" value="1"/>
</dbReference>
<dbReference type="PRINTS" id="PR00047">
    <property type="entry name" value="STROIDFINGER"/>
</dbReference>
<accession>A0A7E5A0V2</accession>
<dbReference type="Gene3D" id="1.10.565.10">
    <property type="entry name" value="Retinoid X Receptor"/>
    <property type="match status" value="1"/>
</dbReference>
<dbReference type="InterPro" id="IPR035500">
    <property type="entry name" value="NHR-like_dom_sf"/>
</dbReference>
<keyword evidence="6" id="KW-0238">DNA-binding</keyword>
<evidence type="ECO:0000256" key="5">
    <source>
        <dbReference type="ARBA" id="ARBA00023015"/>
    </source>
</evidence>
<evidence type="ECO:0000256" key="3">
    <source>
        <dbReference type="ARBA" id="ARBA00022771"/>
    </source>
</evidence>
<dbReference type="Pfam" id="PF00104">
    <property type="entry name" value="Hormone_recep"/>
    <property type="match status" value="1"/>
</dbReference>
<keyword evidence="4" id="KW-0862">Zinc</keyword>
<feature type="domain" description="Nuclear receptor" evidence="10">
    <location>
        <begin position="13"/>
        <end position="91"/>
    </location>
</feature>
<evidence type="ECO:0000256" key="9">
    <source>
        <dbReference type="ARBA" id="ARBA00023242"/>
    </source>
</evidence>
<keyword evidence="5" id="KW-0805">Transcription regulation</keyword>
<evidence type="ECO:0000259" key="11">
    <source>
        <dbReference type="PROSITE" id="PS51843"/>
    </source>
</evidence>
<evidence type="ECO:0000313" key="12">
    <source>
        <dbReference type="Proteomes" id="UP000492821"/>
    </source>
</evidence>
<dbReference type="InterPro" id="IPR000536">
    <property type="entry name" value="Nucl_hrmn_rcpt_lig-bd"/>
</dbReference>
<dbReference type="PROSITE" id="PS51030">
    <property type="entry name" value="NUCLEAR_REC_DBD_2"/>
    <property type="match status" value="1"/>
</dbReference>
<dbReference type="SMART" id="SM00430">
    <property type="entry name" value="HOLI"/>
    <property type="match status" value="1"/>
</dbReference>
<dbReference type="SUPFAM" id="SSF57716">
    <property type="entry name" value="Glucocorticoid receptor-like (DNA-binding domain)"/>
    <property type="match status" value="1"/>
</dbReference>
<dbReference type="InterPro" id="IPR051152">
    <property type="entry name" value="C.elegans_Orphan_NR"/>
</dbReference>
<dbReference type="PANTHER" id="PTHR45680">
    <property type="entry name" value="NUCLEAR HORMONE RECEPTOR FAMILY"/>
    <property type="match status" value="1"/>
</dbReference>
<protein>
    <submittedName>
        <fullName evidence="13">Nuclear receptor domain-containing protein</fullName>
    </submittedName>
</protein>
<proteinExistence type="inferred from homology"/>
<dbReference type="Gene3D" id="3.30.50.10">
    <property type="entry name" value="Erythroid Transcription Factor GATA-1, subunit A"/>
    <property type="match status" value="1"/>
</dbReference>
<name>A0A7E5A0V2_PANRE</name>
<evidence type="ECO:0000256" key="1">
    <source>
        <dbReference type="ARBA" id="ARBA00005993"/>
    </source>
</evidence>
<dbReference type="SMART" id="SM00399">
    <property type="entry name" value="ZnF_C4"/>
    <property type="match status" value="1"/>
</dbReference>
<keyword evidence="12" id="KW-1185">Reference proteome</keyword>
<dbReference type="AlphaFoldDB" id="A0A7E5A0V2"/>
<keyword evidence="8" id="KW-0675">Receptor</keyword>
<feature type="domain" description="NR LBD" evidence="11">
    <location>
        <begin position="159"/>
        <end position="402"/>
    </location>
</feature>
<dbReference type="GO" id="GO:0008270">
    <property type="term" value="F:zinc ion binding"/>
    <property type="evidence" value="ECO:0007669"/>
    <property type="project" value="UniProtKB-KW"/>
</dbReference>
<reference evidence="13" key="2">
    <citation type="submission" date="2020-10" db="UniProtKB">
        <authorList>
            <consortium name="WormBaseParasite"/>
        </authorList>
    </citation>
    <scope>IDENTIFICATION</scope>
</reference>
<organism evidence="12 13">
    <name type="scientific">Panagrellus redivivus</name>
    <name type="common">Microworm</name>
    <dbReference type="NCBI Taxonomy" id="6233"/>
    <lineage>
        <taxon>Eukaryota</taxon>
        <taxon>Metazoa</taxon>
        <taxon>Ecdysozoa</taxon>
        <taxon>Nematoda</taxon>
        <taxon>Chromadorea</taxon>
        <taxon>Rhabditida</taxon>
        <taxon>Tylenchina</taxon>
        <taxon>Panagrolaimomorpha</taxon>
        <taxon>Panagrolaimoidea</taxon>
        <taxon>Panagrolaimidae</taxon>
        <taxon>Panagrellus</taxon>
    </lineage>
</organism>
<reference evidence="12" key="1">
    <citation type="journal article" date="2013" name="Genetics">
        <title>The draft genome and transcriptome of Panagrellus redivivus are shaped by the harsh demands of a free-living lifestyle.</title>
        <authorList>
            <person name="Srinivasan J."/>
            <person name="Dillman A.R."/>
            <person name="Macchietto M.G."/>
            <person name="Heikkinen L."/>
            <person name="Lakso M."/>
            <person name="Fracchia K.M."/>
            <person name="Antoshechkin I."/>
            <person name="Mortazavi A."/>
            <person name="Wong G."/>
            <person name="Sternberg P.W."/>
        </authorList>
    </citation>
    <scope>NUCLEOTIDE SEQUENCE [LARGE SCALE GENOMIC DNA]</scope>
    <source>
        <strain evidence="12">MT8872</strain>
    </source>
</reference>
<dbReference type="InterPro" id="IPR001628">
    <property type="entry name" value="Znf_hrmn_rcpt"/>
</dbReference>
<dbReference type="PANTHER" id="PTHR45680:SF29">
    <property type="entry name" value="NUCLEAR HORMONE RECEPTOR FAMILY"/>
    <property type="match status" value="1"/>
</dbReference>
<dbReference type="SUPFAM" id="SSF48508">
    <property type="entry name" value="Nuclear receptor ligand-binding domain"/>
    <property type="match status" value="1"/>
</dbReference>
<dbReference type="GO" id="GO:0043565">
    <property type="term" value="F:sequence-specific DNA binding"/>
    <property type="evidence" value="ECO:0007669"/>
    <property type="project" value="InterPro"/>
</dbReference>
<evidence type="ECO:0000313" key="13">
    <source>
        <dbReference type="WBParaSite" id="Pan_g7916.t1"/>
    </source>
</evidence>
<keyword evidence="7" id="KW-0804">Transcription</keyword>
<evidence type="ECO:0000256" key="4">
    <source>
        <dbReference type="ARBA" id="ARBA00022833"/>
    </source>
</evidence>
<comment type="similarity">
    <text evidence="1">Belongs to the nuclear hormone receptor family.</text>
</comment>